<organism evidence="1 2">
    <name type="scientific">Trichodelitschia bisporula</name>
    <dbReference type="NCBI Taxonomy" id="703511"/>
    <lineage>
        <taxon>Eukaryota</taxon>
        <taxon>Fungi</taxon>
        <taxon>Dikarya</taxon>
        <taxon>Ascomycota</taxon>
        <taxon>Pezizomycotina</taxon>
        <taxon>Dothideomycetes</taxon>
        <taxon>Dothideomycetes incertae sedis</taxon>
        <taxon>Phaeotrichales</taxon>
        <taxon>Phaeotrichaceae</taxon>
        <taxon>Trichodelitschia</taxon>
    </lineage>
</organism>
<accession>A0A6G1IBQ9</accession>
<sequence length="300" mass="32427">MHPTLQTHCTTCSESTPIPFSAAAFSQTHYCSHCGAASTGITTKSPESSMSAQQHDELAGLFARSLTFASPTPPPDVAPALTTSLPDPIPAPTPTYYASTHYTPTRHMVPIRFVPQPAPTPEPTVMSDAELAALLTQNSINPMALYPAQIALFRNADSPQRLRLLELWRISPPSAGGYDLAKEAEGWRESTLAREEGLARVRYERLMAAREFGSGGGGLAGAGEVERPATAPEKSAAEPYMMSGYEMLARKEYETSQRTDPVYNTGLWSGESRLGGYDAMRAWPEAKLGCVNGLDEEMVM</sequence>
<proteinExistence type="predicted"/>
<reference evidence="1" key="1">
    <citation type="journal article" date="2020" name="Stud. Mycol.">
        <title>101 Dothideomycetes genomes: a test case for predicting lifestyles and emergence of pathogens.</title>
        <authorList>
            <person name="Haridas S."/>
            <person name="Albert R."/>
            <person name="Binder M."/>
            <person name="Bloem J."/>
            <person name="Labutti K."/>
            <person name="Salamov A."/>
            <person name="Andreopoulos B."/>
            <person name="Baker S."/>
            <person name="Barry K."/>
            <person name="Bills G."/>
            <person name="Bluhm B."/>
            <person name="Cannon C."/>
            <person name="Castanera R."/>
            <person name="Culley D."/>
            <person name="Daum C."/>
            <person name="Ezra D."/>
            <person name="Gonzalez J."/>
            <person name="Henrissat B."/>
            <person name="Kuo A."/>
            <person name="Liang C."/>
            <person name="Lipzen A."/>
            <person name="Lutzoni F."/>
            <person name="Magnuson J."/>
            <person name="Mondo S."/>
            <person name="Nolan M."/>
            <person name="Ohm R."/>
            <person name="Pangilinan J."/>
            <person name="Park H.-J."/>
            <person name="Ramirez L."/>
            <person name="Alfaro M."/>
            <person name="Sun H."/>
            <person name="Tritt A."/>
            <person name="Yoshinaga Y."/>
            <person name="Zwiers L.-H."/>
            <person name="Turgeon B."/>
            <person name="Goodwin S."/>
            <person name="Spatafora J."/>
            <person name="Crous P."/>
            <person name="Grigoriev I."/>
        </authorList>
    </citation>
    <scope>NUCLEOTIDE SEQUENCE</scope>
    <source>
        <strain evidence="1">CBS 262.69</strain>
    </source>
</reference>
<evidence type="ECO:0000313" key="1">
    <source>
        <dbReference type="EMBL" id="KAF2405425.1"/>
    </source>
</evidence>
<evidence type="ECO:0000313" key="2">
    <source>
        <dbReference type="Proteomes" id="UP000799640"/>
    </source>
</evidence>
<keyword evidence="2" id="KW-1185">Reference proteome</keyword>
<dbReference type="EMBL" id="ML996687">
    <property type="protein sequence ID" value="KAF2405425.1"/>
    <property type="molecule type" value="Genomic_DNA"/>
</dbReference>
<protein>
    <submittedName>
        <fullName evidence="1">Uncharacterized protein</fullName>
    </submittedName>
</protein>
<gene>
    <name evidence="1" type="ORF">EJ06DRAFT_25586</name>
</gene>
<dbReference type="Proteomes" id="UP000799640">
    <property type="component" value="Unassembled WGS sequence"/>
</dbReference>
<dbReference type="OrthoDB" id="5357075at2759"/>
<name>A0A6G1IBQ9_9PEZI</name>
<dbReference type="AlphaFoldDB" id="A0A6G1IBQ9"/>